<reference evidence="2 3" key="1">
    <citation type="journal article" date="2015" name="Nature">
        <title>rRNA introns, odd ribosomes, and small enigmatic genomes across a large radiation of phyla.</title>
        <authorList>
            <person name="Brown C.T."/>
            <person name="Hug L.A."/>
            <person name="Thomas B.C."/>
            <person name="Sharon I."/>
            <person name="Castelle C.J."/>
            <person name="Singh A."/>
            <person name="Wilkins M.J."/>
            <person name="Williams K.H."/>
            <person name="Banfield J.F."/>
        </authorList>
    </citation>
    <scope>NUCLEOTIDE SEQUENCE [LARGE SCALE GENOMIC DNA]</scope>
</reference>
<accession>A0A0G0T6T6</accession>
<dbReference type="Pfam" id="PF01978">
    <property type="entry name" value="TrmB"/>
    <property type="match status" value="1"/>
</dbReference>
<dbReference type="Proteomes" id="UP000034664">
    <property type="component" value="Unassembled WGS sequence"/>
</dbReference>
<gene>
    <name evidence="2" type="ORF">UU14_C0003G0077</name>
</gene>
<dbReference type="EMBL" id="LBZM01000003">
    <property type="protein sequence ID" value="KKR72714.1"/>
    <property type="molecule type" value="Genomic_DNA"/>
</dbReference>
<name>A0A0G0T6T6_9BACT</name>
<evidence type="ECO:0000259" key="1">
    <source>
        <dbReference type="Pfam" id="PF01978"/>
    </source>
</evidence>
<feature type="domain" description="Transcription regulator TrmB N-terminal" evidence="1">
    <location>
        <begin position="5"/>
        <end position="72"/>
    </location>
</feature>
<proteinExistence type="predicted"/>
<dbReference type="InterPro" id="IPR051797">
    <property type="entry name" value="TrmB-like"/>
</dbReference>
<dbReference type="PANTHER" id="PTHR34293">
    <property type="entry name" value="HTH-TYPE TRANSCRIPTIONAL REGULATOR TRMBL2"/>
    <property type="match status" value="1"/>
</dbReference>
<dbReference type="Gene3D" id="1.10.10.10">
    <property type="entry name" value="Winged helix-like DNA-binding domain superfamily/Winged helix DNA-binding domain"/>
    <property type="match status" value="1"/>
</dbReference>
<dbReference type="SUPFAM" id="SSF46785">
    <property type="entry name" value="Winged helix' DNA-binding domain"/>
    <property type="match status" value="1"/>
</dbReference>
<dbReference type="CDD" id="cd00090">
    <property type="entry name" value="HTH_ARSR"/>
    <property type="match status" value="1"/>
</dbReference>
<comment type="caution">
    <text evidence="2">The sequence shown here is derived from an EMBL/GenBank/DDBJ whole genome shotgun (WGS) entry which is preliminary data.</text>
</comment>
<evidence type="ECO:0000313" key="2">
    <source>
        <dbReference type="EMBL" id="KKR72714.1"/>
    </source>
</evidence>
<dbReference type="InterPro" id="IPR011991">
    <property type="entry name" value="ArsR-like_HTH"/>
</dbReference>
<dbReference type="InterPro" id="IPR036388">
    <property type="entry name" value="WH-like_DNA-bd_sf"/>
</dbReference>
<organism evidence="2 3">
    <name type="scientific">Candidatus Roizmanbacteria bacterium GW2011_GWB1_40_7</name>
    <dbReference type="NCBI Taxonomy" id="1618482"/>
    <lineage>
        <taxon>Bacteria</taxon>
        <taxon>Candidatus Roizmaniibacteriota</taxon>
    </lineage>
</organism>
<dbReference type="InterPro" id="IPR002831">
    <property type="entry name" value="Tscrpt_reg_TrmB_N"/>
</dbReference>
<dbReference type="PANTHER" id="PTHR34293:SF1">
    <property type="entry name" value="HTH-TYPE TRANSCRIPTIONAL REGULATOR TRMBL2"/>
    <property type="match status" value="1"/>
</dbReference>
<dbReference type="InterPro" id="IPR036390">
    <property type="entry name" value="WH_DNA-bd_sf"/>
</dbReference>
<dbReference type="AlphaFoldDB" id="A0A0G0T6T6"/>
<protein>
    <submittedName>
        <fullName evidence="2">Transcriptional regulator TrmB</fullName>
    </submittedName>
</protein>
<evidence type="ECO:0000313" key="3">
    <source>
        <dbReference type="Proteomes" id="UP000034664"/>
    </source>
</evidence>
<sequence>MKKILKKIGLTDNEAKLYIVALRNGPVTITTLAKNAGIKRTTTYSCVSNLKEKGLLSEGKIQKEKIYKAVDPDVLIDIVKTNQEKWHECQKELETIVPQLKAVINNKANISKIEIYEGLKIYGI</sequence>